<evidence type="ECO:0000256" key="1">
    <source>
        <dbReference type="SAM" id="Phobius"/>
    </source>
</evidence>
<keyword evidence="1" id="KW-0472">Membrane</keyword>
<evidence type="ECO:0000313" key="2">
    <source>
        <dbReference type="EMBL" id="OGF86862.1"/>
    </source>
</evidence>
<feature type="transmembrane region" description="Helical" evidence="1">
    <location>
        <begin position="18"/>
        <end position="39"/>
    </location>
</feature>
<name>A0A1F5XFZ3_9BACT</name>
<accession>A0A1F5XFZ3</accession>
<dbReference type="AlphaFoldDB" id="A0A1F5XFZ3"/>
<keyword evidence="1" id="KW-0812">Transmembrane</keyword>
<organism evidence="2 3">
    <name type="scientific">Candidatus Giovannonibacteria bacterium RIFCSPLOWO2_01_FULL_46_32</name>
    <dbReference type="NCBI Taxonomy" id="1798353"/>
    <lineage>
        <taxon>Bacteria</taxon>
        <taxon>Candidatus Giovannoniibacteriota</taxon>
    </lineage>
</organism>
<dbReference type="Proteomes" id="UP000177346">
    <property type="component" value="Unassembled WGS sequence"/>
</dbReference>
<keyword evidence="1" id="KW-1133">Transmembrane helix</keyword>
<evidence type="ECO:0008006" key="4">
    <source>
        <dbReference type="Google" id="ProtNLM"/>
    </source>
</evidence>
<evidence type="ECO:0000313" key="3">
    <source>
        <dbReference type="Proteomes" id="UP000177346"/>
    </source>
</evidence>
<proteinExistence type="predicted"/>
<dbReference type="EMBL" id="MFIF01000010">
    <property type="protein sequence ID" value="OGF86862.1"/>
    <property type="molecule type" value="Genomic_DNA"/>
</dbReference>
<protein>
    <recommendedName>
        <fullName evidence="4">POTRA domain-containing protein</fullName>
    </recommendedName>
</protein>
<gene>
    <name evidence="2" type="ORF">A3B19_02215</name>
</gene>
<sequence>MDLQDYYRQKRRRAAARIFGVSLVLLLVALAASWGFFWIPLFRITQIKVYNYPAEESVKNAVKLYLESRNKIFLPKNSFWLLDAADIENILKSKDFGVPKAKKIFPRGLSISFPEILPWLIFCPAEDACFYIADSGELGDRAPRFSENPLPELYLAQKSATKIGDRIISEKEASFLTFFTSALKSMSAMPERIEIFAGGIKIYLKEGWFILASAELPPEKAAGDLKLLLDQKVGGERPALEYVDMRFPNKAFYRLKSVN</sequence>
<reference evidence="2 3" key="1">
    <citation type="journal article" date="2016" name="Nat. Commun.">
        <title>Thousands of microbial genomes shed light on interconnected biogeochemical processes in an aquifer system.</title>
        <authorList>
            <person name="Anantharaman K."/>
            <person name="Brown C.T."/>
            <person name="Hug L.A."/>
            <person name="Sharon I."/>
            <person name="Castelle C.J."/>
            <person name="Probst A.J."/>
            <person name="Thomas B.C."/>
            <person name="Singh A."/>
            <person name="Wilkins M.J."/>
            <person name="Karaoz U."/>
            <person name="Brodie E.L."/>
            <person name="Williams K.H."/>
            <person name="Hubbard S.S."/>
            <person name="Banfield J.F."/>
        </authorList>
    </citation>
    <scope>NUCLEOTIDE SEQUENCE [LARGE SCALE GENOMIC DNA]</scope>
</reference>
<comment type="caution">
    <text evidence="2">The sequence shown here is derived from an EMBL/GenBank/DDBJ whole genome shotgun (WGS) entry which is preliminary data.</text>
</comment>